<comment type="similarity">
    <text evidence="1">Belongs to the complex I 30 kDa subunit family.</text>
</comment>
<dbReference type="GO" id="GO:0008137">
    <property type="term" value="F:NADH dehydrogenase (ubiquinone) activity"/>
    <property type="evidence" value="ECO:0007669"/>
    <property type="project" value="InterPro"/>
</dbReference>
<organism evidence="4">
    <name type="scientific">marine metagenome</name>
    <dbReference type="NCBI Taxonomy" id="408172"/>
    <lineage>
        <taxon>unclassified sequences</taxon>
        <taxon>metagenomes</taxon>
        <taxon>ecological metagenomes</taxon>
    </lineage>
</organism>
<dbReference type="Gene3D" id="3.30.460.80">
    <property type="entry name" value="NADH:ubiquinone oxidoreductase, 30kDa subunit"/>
    <property type="match status" value="1"/>
</dbReference>
<reference evidence="4" key="1">
    <citation type="submission" date="2018-05" db="EMBL/GenBank/DDBJ databases">
        <authorList>
            <person name="Lanie J.A."/>
            <person name="Ng W.-L."/>
            <person name="Kazmierczak K.M."/>
            <person name="Andrzejewski T.M."/>
            <person name="Davidsen T.M."/>
            <person name="Wayne K.J."/>
            <person name="Tettelin H."/>
            <person name="Glass J.I."/>
            <person name="Rusch D."/>
            <person name="Podicherti R."/>
            <person name="Tsui H.-C.T."/>
            <person name="Winkler M.E."/>
        </authorList>
    </citation>
    <scope>NUCLEOTIDE SEQUENCE</scope>
</reference>
<evidence type="ECO:0000256" key="2">
    <source>
        <dbReference type="ARBA" id="ARBA00022448"/>
    </source>
</evidence>
<evidence type="ECO:0000256" key="1">
    <source>
        <dbReference type="ARBA" id="ARBA00007569"/>
    </source>
</evidence>
<gene>
    <name evidence="4" type="ORF">METZ01_LOCUS360349</name>
</gene>
<dbReference type="PANTHER" id="PTHR10884">
    <property type="entry name" value="NADH DEHYDROGENASE UBIQUINONE IRON-SULFUR PROTEIN 3"/>
    <property type="match status" value="1"/>
</dbReference>
<dbReference type="GO" id="GO:0016651">
    <property type="term" value="F:oxidoreductase activity, acting on NAD(P)H"/>
    <property type="evidence" value="ECO:0007669"/>
    <property type="project" value="InterPro"/>
</dbReference>
<dbReference type="PANTHER" id="PTHR10884:SF14">
    <property type="entry name" value="NADH DEHYDROGENASE [UBIQUINONE] IRON-SULFUR PROTEIN 3, MITOCHONDRIAL"/>
    <property type="match status" value="1"/>
</dbReference>
<protein>
    <recommendedName>
        <fullName evidence="3">NADH:ubiquinone oxidoreductase 30kDa subunit domain-containing protein</fullName>
    </recommendedName>
</protein>
<dbReference type="InterPro" id="IPR001268">
    <property type="entry name" value="NADH_UbQ_OxRdtase_30kDa_su"/>
</dbReference>
<evidence type="ECO:0000259" key="3">
    <source>
        <dbReference type="Pfam" id="PF00329"/>
    </source>
</evidence>
<dbReference type="AlphaFoldDB" id="A0A382SDI2"/>
<dbReference type="Pfam" id="PF00329">
    <property type="entry name" value="Complex1_30kDa"/>
    <property type="match status" value="1"/>
</dbReference>
<proteinExistence type="inferred from homology"/>
<dbReference type="EMBL" id="UINC01128007">
    <property type="protein sequence ID" value="SVD07495.1"/>
    <property type="molecule type" value="Genomic_DNA"/>
</dbReference>
<feature type="non-terminal residue" evidence="4">
    <location>
        <position position="202"/>
    </location>
</feature>
<name>A0A382SDI2_9ZZZZ</name>
<keyword evidence="2" id="KW-0813">Transport</keyword>
<accession>A0A382SDI2</accession>
<dbReference type="InterPro" id="IPR010218">
    <property type="entry name" value="NADH_DH_suC"/>
</dbReference>
<evidence type="ECO:0000313" key="4">
    <source>
        <dbReference type="EMBL" id="SVD07495.1"/>
    </source>
</evidence>
<feature type="domain" description="NADH:ubiquinone oxidoreductase 30kDa subunit" evidence="3">
    <location>
        <begin position="42"/>
        <end position="171"/>
    </location>
</feature>
<sequence>MQVAEQTPQAAVQNPQLLSKLRQDFGDYILAEQHTCDGVPTFWVDRQHLLKLLKTLKESTSPIFEMLFDITAIDERLRVHREGQPASEFTVVYHLMSFSGNCDFRVKVPLEDRDLSLPTATNLWPSANWYERETWDMFGIEFEGHPNLCRIVLPPTWQGHALRKEHPARATEMEPFSLDDDKASVEQEALKFKPEEWGMKQK</sequence>
<dbReference type="SUPFAM" id="SSF143243">
    <property type="entry name" value="Nqo5-like"/>
    <property type="match status" value="1"/>
</dbReference>
<dbReference type="NCBIfam" id="TIGR01961">
    <property type="entry name" value="NuoC_fam"/>
    <property type="match status" value="1"/>
</dbReference>
<dbReference type="InterPro" id="IPR037232">
    <property type="entry name" value="NADH_quin_OxRdtase_su_C/D-like"/>
</dbReference>